<proteinExistence type="predicted"/>
<dbReference type="AlphaFoldDB" id="I7J396"/>
<name>I7J396_9LACO</name>
<protein>
    <submittedName>
        <fullName evidence="1">Uncharacterized protein</fullName>
    </submittedName>
</protein>
<dbReference type="Proteomes" id="UP000009326">
    <property type="component" value="Unassembled WGS sequence"/>
</dbReference>
<gene>
    <name evidence="1" type="ORF">BN52_04695</name>
</gene>
<dbReference type="OrthoDB" id="2313550at2"/>
<sequence length="37" mass="4285">MTKYVVKLTEEDLQMIKDCHSKNPSIMKAMAEAKKED</sequence>
<dbReference type="EMBL" id="CAKC01000065">
    <property type="protein sequence ID" value="CCI87417.1"/>
    <property type="molecule type" value="Genomic_DNA"/>
</dbReference>
<reference evidence="1 2" key="1">
    <citation type="submission" date="2012-06" db="EMBL/GenBank/DDBJ databases">
        <title>Draft genome sequence of Lactobacillus gigeriorum CRBIP 24.85T, isolated from chicken crop.</title>
        <authorList>
            <person name="Cousin S."/>
            <person name="Ma L."/>
            <person name="Creno S."/>
            <person name="Clermont D."/>
            <person name="Loux V."/>
            <person name="Bizet C."/>
            <person name="Bouchier C."/>
        </authorList>
    </citation>
    <scope>NUCLEOTIDE SEQUENCE [LARGE SCALE GENOMIC DNA]</scope>
    <source>
        <strain evidence="2">CRBIP 24.85T</strain>
    </source>
</reference>
<evidence type="ECO:0000313" key="1">
    <source>
        <dbReference type="EMBL" id="CCI87417.1"/>
    </source>
</evidence>
<comment type="caution">
    <text evidence="1">The sequence shown here is derived from an EMBL/GenBank/DDBJ whole genome shotgun (WGS) entry which is preliminary data.</text>
</comment>
<evidence type="ECO:0000313" key="2">
    <source>
        <dbReference type="Proteomes" id="UP000009326"/>
    </source>
</evidence>
<organism evidence="1 2">
    <name type="scientific">Lactobacillus gigeriorum DSM 23908 = CRBIP 24.85</name>
    <dbReference type="NCBI Taxonomy" id="1423751"/>
    <lineage>
        <taxon>Bacteria</taxon>
        <taxon>Bacillati</taxon>
        <taxon>Bacillota</taxon>
        <taxon>Bacilli</taxon>
        <taxon>Lactobacillales</taxon>
        <taxon>Lactobacillaceae</taxon>
        <taxon>Lactobacillus</taxon>
    </lineage>
</organism>
<accession>I7J396</accession>